<dbReference type="InterPro" id="IPR019760">
    <property type="entry name" value="DNA-dir_DNA_pol_A_CS"/>
</dbReference>
<evidence type="ECO:0000256" key="11">
    <source>
        <dbReference type="ARBA" id="ARBA00049244"/>
    </source>
</evidence>
<accession>A0A238YWC3</accession>
<feature type="region of interest" description="Disordered" evidence="12">
    <location>
        <begin position="300"/>
        <end position="346"/>
    </location>
</feature>
<name>A0A238YWC3_9BACT</name>
<evidence type="ECO:0000256" key="9">
    <source>
        <dbReference type="ARBA" id="ARBA00023125"/>
    </source>
</evidence>
<dbReference type="SMART" id="SM00482">
    <property type="entry name" value="POLAc"/>
    <property type="match status" value="1"/>
</dbReference>
<keyword evidence="16" id="KW-1185">Reference proteome</keyword>
<evidence type="ECO:0000256" key="7">
    <source>
        <dbReference type="ARBA" id="ARBA00022763"/>
    </source>
</evidence>
<dbReference type="Pfam" id="PF02739">
    <property type="entry name" value="5_3_exonuc_N"/>
    <property type="match status" value="1"/>
</dbReference>
<dbReference type="InterPro" id="IPR020045">
    <property type="entry name" value="DNA_polI_H3TH"/>
</dbReference>
<dbReference type="Gene3D" id="3.30.70.370">
    <property type="match status" value="1"/>
</dbReference>
<dbReference type="Gene3D" id="1.20.1060.10">
    <property type="entry name" value="Taq DNA Polymerase, Chain T, domain 4"/>
    <property type="match status" value="1"/>
</dbReference>
<feature type="domain" description="DNA-directed DNA polymerase family A palm" evidence="14">
    <location>
        <begin position="700"/>
        <end position="906"/>
    </location>
</feature>
<dbReference type="SUPFAM" id="SSF47807">
    <property type="entry name" value="5' to 3' exonuclease, C-terminal subdomain"/>
    <property type="match status" value="1"/>
</dbReference>
<dbReference type="FunFam" id="1.10.150.20:FF:000003">
    <property type="entry name" value="DNA polymerase I"/>
    <property type="match status" value="1"/>
</dbReference>
<dbReference type="PANTHER" id="PTHR10133:SF27">
    <property type="entry name" value="DNA POLYMERASE NU"/>
    <property type="match status" value="1"/>
</dbReference>
<dbReference type="EC" id="2.7.7.7" evidence="2"/>
<evidence type="ECO:0000256" key="12">
    <source>
        <dbReference type="SAM" id="MobiDB-lite"/>
    </source>
</evidence>
<dbReference type="EMBL" id="FZOC01000002">
    <property type="protein sequence ID" value="SNR75596.1"/>
    <property type="molecule type" value="Genomic_DNA"/>
</dbReference>
<dbReference type="Gene3D" id="1.10.150.20">
    <property type="entry name" value="5' to 3' exonuclease, C-terminal subdomain"/>
    <property type="match status" value="2"/>
</dbReference>
<dbReference type="InterPro" id="IPR036279">
    <property type="entry name" value="5-3_exonuclease_C_sf"/>
</dbReference>
<dbReference type="PRINTS" id="PR00868">
    <property type="entry name" value="DNAPOLI"/>
</dbReference>
<sequence length="942" mass="102550">MALKARLNLGDAEPVYLVDGTSFLYRGFYAYPDLKRSDGQPTNAIFIVLRILLRILKEERPKYLGFFMDGKGPNFRHALFEPYKAQRPKMPEDLAAQIEPLREAVQLLGLPLIVSEGVEADDCIASLAAANQAQRPVVLVASDKDLKQCLTPSVYLWDPAGKNEKVTGEAEFLAEMGIRPAQWPDLQALMGDTSDNIPGLPGVGPKTALKVMHDFPTLEALREAEASSDPRLPESFRKKLAGRMDDVFLYRELTRLKTDACPELTLESLAVRPPDVEKLAEFLRTYEFKSLLREIPLPRQEAAPDAHSAGWDGPPPWEGEASAPAAAATPKPAKRGPAKADQLSLFGGGAPAAAPTLLDLPRPDAATPPLALRHVADAAALPDFSGHAVGLVPVPGQTGQNGGGLRLARQGDEGEILFSGPAEALAPLLASAASVAAPSWQDLLRSGQAWETVPMDRWFDLGLAAYLLNPEDRNYSFERLRQALFVAPREFIEGLEVETDEPLPDASGDPAPHPEAQALAALACQNVLARRLRDAGLAELMRELEIPLIPVLAAMERRGVRIDFAAFKSFLDEVSAEVEAHGRRIQELAGEPLNVRSSQQLAGLLFKKLGLKPAGKTPGGALSTGSEALEKLAGQHPVIEEILAFRVAEKLRSTYLEPMPRLADAHGRLHTRFNQLATATGRLSSSGPNLQNIPIRGPQGARMRACFVASPGKLLVGADYSQVELRVLAHFSQDPALLDAFHHDQDIHTRTAALLFDTTQDRVTPDQRRGAKTINFGLIYGMGPQKLARELSITTNQAKEFIARYFEKLGALKDFYEGLVQDALARGYVSTLAGRRRLLPELFSRNQQVQAQARRQAINTVIQGSAADIIKLAMLRVHGSEELKRLDARLILQVHDELLLETPEADAPAAAAELARIMQGVAELAVPLKVDVGQGRNWAEAH</sequence>
<dbReference type="SUPFAM" id="SSF88723">
    <property type="entry name" value="PIN domain-like"/>
    <property type="match status" value="1"/>
</dbReference>
<dbReference type="GO" id="GO:0008409">
    <property type="term" value="F:5'-3' exonuclease activity"/>
    <property type="evidence" value="ECO:0007669"/>
    <property type="project" value="InterPro"/>
</dbReference>
<dbReference type="GO" id="GO:0006261">
    <property type="term" value="P:DNA-templated DNA replication"/>
    <property type="evidence" value="ECO:0007669"/>
    <property type="project" value="InterPro"/>
</dbReference>
<evidence type="ECO:0000256" key="10">
    <source>
        <dbReference type="ARBA" id="ARBA00023204"/>
    </source>
</evidence>
<dbReference type="Gene3D" id="3.40.50.1010">
    <property type="entry name" value="5'-nuclease"/>
    <property type="match status" value="1"/>
</dbReference>
<organism evidence="15 16">
    <name type="scientific">Humidesulfovibrio mexicanus</name>
    <dbReference type="NCBI Taxonomy" id="147047"/>
    <lineage>
        <taxon>Bacteria</taxon>
        <taxon>Pseudomonadati</taxon>
        <taxon>Thermodesulfobacteriota</taxon>
        <taxon>Desulfovibrionia</taxon>
        <taxon>Desulfovibrionales</taxon>
        <taxon>Desulfovibrionaceae</taxon>
        <taxon>Humidesulfovibrio</taxon>
    </lineage>
</organism>
<evidence type="ECO:0000256" key="1">
    <source>
        <dbReference type="ARBA" id="ARBA00007705"/>
    </source>
</evidence>
<dbReference type="InterPro" id="IPR036397">
    <property type="entry name" value="RNaseH_sf"/>
</dbReference>
<keyword evidence="5" id="KW-0548">Nucleotidyltransferase</keyword>
<keyword evidence="8" id="KW-0239">DNA-directed DNA polymerase</keyword>
<dbReference type="SUPFAM" id="SSF56672">
    <property type="entry name" value="DNA/RNA polymerases"/>
    <property type="match status" value="1"/>
</dbReference>
<dbReference type="CDD" id="cd08637">
    <property type="entry name" value="DNA_pol_A_pol_I_C"/>
    <property type="match status" value="1"/>
</dbReference>
<evidence type="ECO:0000313" key="15">
    <source>
        <dbReference type="EMBL" id="SNR75596.1"/>
    </source>
</evidence>
<evidence type="ECO:0000256" key="6">
    <source>
        <dbReference type="ARBA" id="ARBA00022705"/>
    </source>
</evidence>
<dbReference type="GO" id="GO:0003887">
    <property type="term" value="F:DNA-directed DNA polymerase activity"/>
    <property type="evidence" value="ECO:0007669"/>
    <property type="project" value="UniProtKB-KW"/>
</dbReference>
<keyword evidence="9" id="KW-0238">DNA-binding</keyword>
<evidence type="ECO:0000313" key="16">
    <source>
        <dbReference type="Proteomes" id="UP000198324"/>
    </source>
</evidence>
<dbReference type="Pfam" id="PF01367">
    <property type="entry name" value="5_3_exonuc"/>
    <property type="match status" value="1"/>
</dbReference>
<dbReference type="SMART" id="SM00475">
    <property type="entry name" value="53EXOc"/>
    <property type="match status" value="1"/>
</dbReference>
<dbReference type="AlphaFoldDB" id="A0A238YWC3"/>
<dbReference type="SMART" id="SM00279">
    <property type="entry name" value="HhH2"/>
    <property type="match status" value="1"/>
</dbReference>
<evidence type="ECO:0000259" key="13">
    <source>
        <dbReference type="SMART" id="SM00475"/>
    </source>
</evidence>
<keyword evidence="6" id="KW-0235">DNA replication</keyword>
<dbReference type="CDD" id="cd09859">
    <property type="entry name" value="PIN_53EXO"/>
    <property type="match status" value="1"/>
</dbReference>
<evidence type="ECO:0000256" key="2">
    <source>
        <dbReference type="ARBA" id="ARBA00012417"/>
    </source>
</evidence>
<dbReference type="InterPro" id="IPR002421">
    <property type="entry name" value="5-3_exonuclease"/>
</dbReference>
<feature type="compositionally biased region" description="Low complexity" evidence="12">
    <location>
        <begin position="318"/>
        <end position="331"/>
    </location>
</feature>
<dbReference type="InterPro" id="IPR043502">
    <property type="entry name" value="DNA/RNA_pol_sf"/>
</dbReference>
<evidence type="ECO:0000256" key="5">
    <source>
        <dbReference type="ARBA" id="ARBA00022695"/>
    </source>
</evidence>
<dbReference type="GO" id="GO:0003677">
    <property type="term" value="F:DNA binding"/>
    <property type="evidence" value="ECO:0007669"/>
    <property type="project" value="UniProtKB-KW"/>
</dbReference>
<dbReference type="RefSeq" id="WP_089272476.1">
    <property type="nucleotide sequence ID" value="NZ_FZOC01000002.1"/>
</dbReference>
<gene>
    <name evidence="15" type="ORF">SAMN04488503_1059</name>
</gene>
<dbReference type="CDD" id="cd09898">
    <property type="entry name" value="H3TH_53EXO"/>
    <property type="match status" value="1"/>
</dbReference>
<dbReference type="InterPro" id="IPR002298">
    <property type="entry name" value="DNA_polymerase_A"/>
</dbReference>
<dbReference type="OrthoDB" id="9806424at2"/>
<comment type="similarity">
    <text evidence="1">Belongs to the DNA polymerase type-A family.</text>
</comment>
<evidence type="ECO:0000256" key="8">
    <source>
        <dbReference type="ARBA" id="ARBA00022932"/>
    </source>
</evidence>
<dbReference type="Gene3D" id="3.30.420.10">
    <property type="entry name" value="Ribonuclease H-like superfamily/Ribonuclease H"/>
    <property type="match status" value="1"/>
</dbReference>
<evidence type="ECO:0000256" key="3">
    <source>
        <dbReference type="ARBA" id="ARBA00020311"/>
    </source>
</evidence>
<keyword evidence="7" id="KW-0227">DNA damage</keyword>
<reference evidence="15 16" key="1">
    <citation type="submission" date="2017-06" db="EMBL/GenBank/DDBJ databases">
        <authorList>
            <person name="Kim H.J."/>
            <person name="Triplett B.A."/>
        </authorList>
    </citation>
    <scope>NUCLEOTIDE SEQUENCE [LARGE SCALE GENOMIC DNA]</scope>
    <source>
        <strain evidence="15 16">DSM 13116</strain>
    </source>
</reference>
<comment type="catalytic activity">
    <reaction evidence="11">
        <text>DNA(n) + a 2'-deoxyribonucleoside 5'-triphosphate = DNA(n+1) + diphosphate</text>
        <dbReference type="Rhea" id="RHEA:22508"/>
        <dbReference type="Rhea" id="RHEA-COMP:17339"/>
        <dbReference type="Rhea" id="RHEA-COMP:17340"/>
        <dbReference type="ChEBI" id="CHEBI:33019"/>
        <dbReference type="ChEBI" id="CHEBI:61560"/>
        <dbReference type="ChEBI" id="CHEBI:173112"/>
        <dbReference type="EC" id="2.7.7.7"/>
    </reaction>
</comment>
<dbReference type="InterPro" id="IPR029060">
    <property type="entry name" value="PIN-like_dom_sf"/>
</dbReference>
<dbReference type="GO" id="GO:0006302">
    <property type="term" value="P:double-strand break repair"/>
    <property type="evidence" value="ECO:0007669"/>
    <property type="project" value="TreeGrafter"/>
</dbReference>
<evidence type="ECO:0000259" key="14">
    <source>
        <dbReference type="SMART" id="SM00482"/>
    </source>
</evidence>
<dbReference type="PROSITE" id="PS00447">
    <property type="entry name" value="DNA_POLYMERASE_A"/>
    <property type="match status" value="1"/>
</dbReference>
<dbReference type="FunFam" id="1.10.150.20:FF:000002">
    <property type="entry name" value="DNA polymerase I"/>
    <property type="match status" value="1"/>
</dbReference>
<proteinExistence type="inferred from homology"/>
<protein>
    <recommendedName>
        <fullName evidence="3">DNA polymerase I</fullName>
        <ecNumber evidence="2">2.7.7.7</ecNumber>
    </recommendedName>
</protein>
<dbReference type="PANTHER" id="PTHR10133">
    <property type="entry name" value="DNA POLYMERASE I"/>
    <property type="match status" value="1"/>
</dbReference>
<dbReference type="InterPro" id="IPR020046">
    <property type="entry name" value="5-3_exonucl_a-hlix_arch_N"/>
</dbReference>
<dbReference type="InterPro" id="IPR001098">
    <property type="entry name" value="DNA-dir_DNA_pol_A_palm_dom"/>
</dbReference>
<dbReference type="Pfam" id="PF00476">
    <property type="entry name" value="DNA_pol_A"/>
    <property type="match status" value="1"/>
</dbReference>
<dbReference type="Proteomes" id="UP000198324">
    <property type="component" value="Unassembled WGS sequence"/>
</dbReference>
<keyword evidence="4" id="KW-0808">Transferase</keyword>
<dbReference type="InterPro" id="IPR008918">
    <property type="entry name" value="HhH2"/>
</dbReference>
<keyword evidence="10" id="KW-0234">DNA repair</keyword>
<evidence type="ECO:0000256" key="4">
    <source>
        <dbReference type="ARBA" id="ARBA00022679"/>
    </source>
</evidence>
<feature type="domain" description="5'-3' exonuclease" evidence="13">
    <location>
        <begin position="13"/>
        <end position="272"/>
    </location>
</feature>